<organism evidence="1 2">
    <name type="scientific">Blautia obeum</name>
    <dbReference type="NCBI Taxonomy" id="40520"/>
    <lineage>
        <taxon>Bacteria</taxon>
        <taxon>Bacillati</taxon>
        <taxon>Bacillota</taxon>
        <taxon>Clostridia</taxon>
        <taxon>Lachnospirales</taxon>
        <taxon>Lachnospiraceae</taxon>
        <taxon>Blautia</taxon>
    </lineage>
</organism>
<proteinExistence type="predicted"/>
<dbReference type="EMBL" id="CYZA01000016">
    <property type="protein sequence ID" value="CUO30350.1"/>
    <property type="molecule type" value="Genomic_DNA"/>
</dbReference>
<dbReference type="AlphaFoldDB" id="A0A174E2S6"/>
<sequence length="52" mass="6057">MDVLQVLYSLWTSNRELTSKDADERERQAFDAGFKTAMQLCRQLEDMGDITE</sequence>
<accession>A0A174E2S6</accession>
<protein>
    <submittedName>
        <fullName evidence="1">Uncharacterized protein</fullName>
    </submittedName>
</protein>
<name>A0A174E2S6_9FIRM</name>
<evidence type="ECO:0000313" key="1">
    <source>
        <dbReference type="EMBL" id="CUO30350.1"/>
    </source>
</evidence>
<reference evidence="1 2" key="1">
    <citation type="submission" date="2015-09" db="EMBL/GenBank/DDBJ databases">
        <authorList>
            <consortium name="Pathogen Informatics"/>
        </authorList>
    </citation>
    <scope>NUCLEOTIDE SEQUENCE [LARGE SCALE GENOMIC DNA]</scope>
    <source>
        <strain evidence="1 2">2789STDY5608838</strain>
    </source>
</reference>
<gene>
    <name evidence="1" type="ORF">ERS852395_02622</name>
</gene>
<dbReference type="Proteomes" id="UP000095447">
    <property type="component" value="Unassembled WGS sequence"/>
</dbReference>
<evidence type="ECO:0000313" key="2">
    <source>
        <dbReference type="Proteomes" id="UP000095447"/>
    </source>
</evidence>
<dbReference type="RefSeq" id="WP_155511723.1">
    <property type="nucleotide sequence ID" value="NZ_CYZA01000016.1"/>
</dbReference>